<dbReference type="CDD" id="cd01165">
    <property type="entry name" value="BTB_POZ"/>
    <property type="match status" value="1"/>
</dbReference>
<feature type="domain" description="BTB" evidence="1">
    <location>
        <begin position="134"/>
        <end position="197"/>
    </location>
</feature>
<dbReference type="Gene3D" id="3.30.710.10">
    <property type="entry name" value="Potassium Channel Kv1.1, Chain A"/>
    <property type="match status" value="1"/>
</dbReference>
<dbReference type="InterPro" id="IPR002083">
    <property type="entry name" value="MATH/TRAF_dom"/>
</dbReference>
<evidence type="ECO:0000259" key="1">
    <source>
        <dbReference type="PROSITE" id="PS50097"/>
    </source>
</evidence>
<dbReference type="Proteomes" id="UP000095287">
    <property type="component" value="Unplaced"/>
</dbReference>
<reference evidence="3" key="1">
    <citation type="submission" date="2016-11" db="UniProtKB">
        <authorList>
            <consortium name="WormBaseParasite"/>
        </authorList>
    </citation>
    <scope>IDENTIFICATION</scope>
</reference>
<protein>
    <submittedName>
        <fullName evidence="3">BTB domain-containing protein</fullName>
    </submittedName>
</protein>
<dbReference type="PANTHER" id="PTHR22744:SF14">
    <property type="entry name" value="BTB DOMAIN-CONTAINING PROTEIN-RELATED"/>
    <property type="match status" value="1"/>
</dbReference>
<proteinExistence type="predicted"/>
<dbReference type="Pfam" id="PF00651">
    <property type="entry name" value="BTB"/>
    <property type="match status" value="1"/>
</dbReference>
<dbReference type="WBParaSite" id="L893_g8233.t1">
    <property type="protein sequence ID" value="L893_g8233.t1"/>
    <property type="gene ID" value="L893_g8233"/>
</dbReference>
<dbReference type="AlphaFoldDB" id="A0A1I8AQW2"/>
<sequence length="215" mass="24188">MTNVGKITGTLKNSATSAEVEIGGAKWSLSRHYSSFKFHCDVGDEVSVLWSCTARGKLTVSDLRNGKQFLVWTDSFDYLDKDGVRSSAFKFPRCNELDEEVKFEAEVEIVKMRIVDLYLPPNKSIQSLEDASCLEVGGMKLWVSKKVLSFHSPFFKALFSSDFKEKAADSYALKDVEIYVFEIFLCILYNMDIAVDDGMIGKLAFNINSFTLMTA</sequence>
<dbReference type="CDD" id="cd00121">
    <property type="entry name" value="MATH"/>
    <property type="match status" value="1"/>
</dbReference>
<organism evidence="2 3">
    <name type="scientific">Steinernema glaseri</name>
    <dbReference type="NCBI Taxonomy" id="37863"/>
    <lineage>
        <taxon>Eukaryota</taxon>
        <taxon>Metazoa</taxon>
        <taxon>Ecdysozoa</taxon>
        <taxon>Nematoda</taxon>
        <taxon>Chromadorea</taxon>
        <taxon>Rhabditida</taxon>
        <taxon>Tylenchina</taxon>
        <taxon>Panagrolaimomorpha</taxon>
        <taxon>Strongyloidoidea</taxon>
        <taxon>Steinernematidae</taxon>
        <taxon>Steinernema</taxon>
    </lineage>
</organism>
<name>A0A1I8AQW2_9BILA</name>
<evidence type="ECO:0000313" key="2">
    <source>
        <dbReference type="Proteomes" id="UP000095287"/>
    </source>
</evidence>
<evidence type="ECO:0000313" key="3">
    <source>
        <dbReference type="WBParaSite" id="L893_g8233.t1"/>
    </source>
</evidence>
<dbReference type="PANTHER" id="PTHR22744">
    <property type="entry name" value="HELIX LOOP HELIX PROTEIN 21-RELATED"/>
    <property type="match status" value="1"/>
</dbReference>
<accession>A0A1I8AQW2</accession>
<dbReference type="InterPro" id="IPR011333">
    <property type="entry name" value="SKP1/BTB/POZ_sf"/>
</dbReference>
<dbReference type="SUPFAM" id="SSF54695">
    <property type="entry name" value="POZ domain"/>
    <property type="match status" value="1"/>
</dbReference>
<dbReference type="PROSITE" id="PS50097">
    <property type="entry name" value="BTB"/>
    <property type="match status" value="1"/>
</dbReference>
<dbReference type="InterPro" id="IPR000210">
    <property type="entry name" value="BTB/POZ_dom"/>
</dbReference>
<keyword evidence="2" id="KW-1185">Reference proteome</keyword>